<keyword evidence="4" id="KW-1185">Reference proteome</keyword>
<accession>A0A409Y047</accession>
<keyword evidence="1" id="KW-0175">Coiled coil</keyword>
<feature type="compositionally biased region" description="Polar residues" evidence="2">
    <location>
        <begin position="24"/>
        <end position="34"/>
    </location>
</feature>
<dbReference type="STRING" id="231916.A0A409Y047"/>
<evidence type="ECO:0000313" key="4">
    <source>
        <dbReference type="Proteomes" id="UP000284706"/>
    </source>
</evidence>
<proteinExistence type="predicted"/>
<evidence type="ECO:0000256" key="2">
    <source>
        <dbReference type="SAM" id="MobiDB-lite"/>
    </source>
</evidence>
<dbReference type="InParanoid" id="A0A409Y047"/>
<protein>
    <submittedName>
        <fullName evidence="3">Uncharacterized protein</fullName>
    </submittedName>
</protein>
<dbReference type="EMBL" id="NHYE01001375">
    <property type="protein sequence ID" value="PPQ96390.1"/>
    <property type="molecule type" value="Genomic_DNA"/>
</dbReference>
<sequence>MSSMFSVSKLLGKSRGKSVRRDTASTPTRTSSLMSFAEKDKERKPSVPPVPPPPPAPIAVAIEQPPPQKADTPKAGPSDDVEPVSETEAPPLDVSDAIPVLPQAAVPEQAALVEEPEPIMLPLPLAEVVEDTTNTSLANLVPLQEPGYAVVSPPEARISMQVSETDWSALESESEGKDAKIAHSAVTQQNDAANQNEKVDLDTLPISNARAAEHKEDEEAIAGARMSALNEQLQEVQNALRLAKEDLSSKSDALDDLRVENLKMSVEMEKMRTEKMEISNAVARQKHELQEEILRLKGIIEVERLDNRERIDKLDRENQVNLERIHLLEQRIEAQKQEAGDLYRRNHELELRLQRHEDDVADGRDLVAEKENHIKMVELNNENLASQLLRLQISLNGAKRQNRMLMDQLRQQANELQVSKMGASRLGAALFGSRGLSNAPTEVRTESAITVAKQLNEEIFQTAASLTDRLETISKRFVIEDEGAAAMAEMLKTMLGLELVKTLQKEASNTPEDFSPFIQIALQGCLIASCMHIITSWYPPEWDYASFLYALYERIRGTAGGLAIALPWRKATQQICVPTSDRNTKLVAYLTEQVHALLTVCGWSKQSEIEDILREKYAKRMSDMVSLALQLNSLTTAGGNGELEAIMVDPGKAFNADRMTNDSPLRSVDGGKLIENRPPAEEVVCTVGLGLKRLDTAGSEAEEILLKPKVVLNGVLW</sequence>
<feature type="region of interest" description="Disordered" evidence="2">
    <location>
        <begin position="1"/>
        <end position="92"/>
    </location>
</feature>
<comment type="caution">
    <text evidence="3">The sequence shown here is derived from an EMBL/GenBank/DDBJ whole genome shotgun (WGS) entry which is preliminary data.</text>
</comment>
<evidence type="ECO:0000256" key="1">
    <source>
        <dbReference type="SAM" id="Coils"/>
    </source>
</evidence>
<dbReference type="AlphaFoldDB" id="A0A409Y047"/>
<dbReference type="Proteomes" id="UP000284706">
    <property type="component" value="Unassembled WGS sequence"/>
</dbReference>
<feature type="compositionally biased region" description="Pro residues" evidence="2">
    <location>
        <begin position="46"/>
        <end position="57"/>
    </location>
</feature>
<evidence type="ECO:0000313" key="3">
    <source>
        <dbReference type="EMBL" id="PPQ96390.1"/>
    </source>
</evidence>
<feature type="coiled-coil region" evidence="1">
    <location>
        <begin position="226"/>
        <end position="415"/>
    </location>
</feature>
<name>A0A409Y047_9AGAR</name>
<dbReference type="OrthoDB" id="3147752at2759"/>
<organism evidence="3 4">
    <name type="scientific">Gymnopilus dilepis</name>
    <dbReference type="NCBI Taxonomy" id="231916"/>
    <lineage>
        <taxon>Eukaryota</taxon>
        <taxon>Fungi</taxon>
        <taxon>Dikarya</taxon>
        <taxon>Basidiomycota</taxon>
        <taxon>Agaricomycotina</taxon>
        <taxon>Agaricomycetes</taxon>
        <taxon>Agaricomycetidae</taxon>
        <taxon>Agaricales</taxon>
        <taxon>Agaricineae</taxon>
        <taxon>Hymenogastraceae</taxon>
        <taxon>Gymnopilus</taxon>
    </lineage>
</organism>
<gene>
    <name evidence="3" type="ORF">CVT26_004992</name>
</gene>
<reference evidence="3 4" key="1">
    <citation type="journal article" date="2018" name="Evol. Lett.">
        <title>Horizontal gene cluster transfer increased hallucinogenic mushroom diversity.</title>
        <authorList>
            <person name="Reynolds H.T."/>
            <person name="Vijayakumar V."/>
            <person name="Gluck-Thaler E."/>
            <person name="Korotkin H.B."/>
            <person name="Matheny P.B."/>
            <person name="Slot J.C."/>
        </authorList>
    </citation>
    <scope>NUCLEOTIDE SEQUENCE [LARGE SCALE GENOMIC DNA]</scope>
    <source>
        <strain evidence="3 4">SRW20</strain>
    </source>
</reference>